<accession>A0A177HH94</accession>
<evidence type="ECO:0000313" key="2">
    <source>
        <dbReference type="Proteomes" id="UP000077381"/>
    </source>
</evidence>
<keyword evidence="2" id="KW-1185">Reference proteome</keyword>
<proteinExistence type="predicted"/>
<gene>
    <name evidence="1" type="ORF">STSP_63620</name>
</gene>
<dbReference type="PATRIC" id="fig|1716141.3.peg.6691"/>
<comment type="caution">
    <text evidence="1">The sequence shown here is derived from an EMBL/GenBank/DDBJ whole genome shotgun (WGS) entry which is preliminary data.</text>
</comment>
<evidence type="ECO:0000313" key="1">
    <source>
        <dbReference type="EMBL" id="OAH10311.1"/>
    </source>
</evidence>
<sequence>MPDDPFALFYGDVPRPEAEEAAKRLVPQNAKSFSDALTRVGWRTAPSTYIGCEEWFTLPERHMTCGDI</sequence>
<reference evidence="1 2" key="1">
    <citation type="submission" date="2015-12" db="EMBL/GenBank/DDBJ databases">
        <title>Genome sequence of Streptomyces sp. G25.</title>
        <authorList>
            <person name="Poehlein A."/>
            <person name="Roettig A."/>
            <person name="Hiessl S."/>
            <person name="Hauschild P."/>
            <person name="Schauer J."/>
            <person name="Madkour M.H."/>
            <person name="Al-Ansari A.M."/>
            <person name="Almakishah N.H."/>
            <person name="Steinbuechel A."/>
            <person name="Daniel R."/>
        </authorList>
    </citation>
    <scope>NUCLEOTIDE SEQUENCE [LARGE SCALE GENOMIC DNA]</scope>
    <source>
        <strain evidence="2">G25(2015)</strain>
    </source>
</reference>
<dbReference type="EMBL" id="LOHS01000153">
    <property type="protein sequence ID" value="OAH10311.1"/>
    <property type="molecule type" value="Genomic_DNA"/>
</dbReference>
<name>A0A177HH94_9ACTN</name>
<organism evidence="1 2">
    <name type="scientific">Streptomyces jeddahensis</name>
    <dbReference type="NCBI Taxonomy" id="1716141"/>
    <lineage>
        <taxon>Bacteria</taxon>
        <taxon>Bacillati</taxon>
        <taxon>Actinomycetota</taxon>
        <taxon>Actinomycetes</taxon>
        <taxon>Kitasatosporales</taxon>
        <taxon>Streptomycetaceae</taxon>
        <taxon>Streptomyces</taxon>
    </lineage>
</organism>
<dbReference type="AlphaFoldDB" id="A0A177HH94"/>
<dbReference type="Proteomes" id="UP000077381">
    <property type="component" value="Unassembled WGS sequence"/>
</dbReference>
<dbReference type="STRING" id="1716141.STSP_63620"/>
<protein>
    <submittedName>
        <fullName evidence="1">Uncharacterized protein</fullName>
    </submittedName>
</protein>